<gene>
    <name evidence="2" type="primary">149</name>
    <name evidence="2" type="ORF">SEA_PHRAPPUCCINO_149</name>
</gene>
<name>A0A514DDY8_9CAUD</name>
<dbReference type="Proteomes" id="UP000316777">
    <property type="component" value="Segment"/>
</dbReference>
<accession>A0A514DDY8</accession>
<evidence type="ECO:0000313" key="2">
    <source>
        <dbReference type="EMBL" id="QDH91824.1"/>
    </source>
</evidence>
<keyword evidence="3" id="KW-1185">Reference proteome</keyword>
<dbReference type="RefSeq" id="YP_010059838.1">
    <property type="nucleotide sequence ID" value="NC_054727.1"/>
</dbReference>
<dbReference type="EMBL" id="MK937592">
    <property type="protein sequence ID" value="QDH91824.1"/>
    <property type="molecule type" value="Genomic_DNA"/>
</dbReference>
<evidence type="ECO:0000256" key="1">
    <source>
        <dbReference type="SAM" id="MobiDB-lite"/>
    </source>
</evidence>
<dbReference type="GeneID" id="64767070"/>
<organism evidence="2 3">
    <name type="scientific">Mycobacterium phage Phrappuccino</name>
    <dbReference type="NCBI Taxonomy" id="2591223"/>
    <lineage>
        <taxon>Viruses</taxon>
        <taxon>Duplodnaviria</taxon>
        <taxon>Heunggongvirae</taxon>
        <taxon>Uroviricota</taxon>
        <taxon>Caudoviricetes</taxon>
        <taxon>Phrappuccinovirus</taxon>
        <taxon>Phrappuccinovirus phrappuccino</taxon>
        <taxon>Phreappuccinovirus Phrappuccino</taxon>
    </lineage>
</organism>
<evidence type="ECO:0000313" key="3">
    <source>
        <dbReference type="Proteomes" id="UP000316777"/>
    </source>
</evidence>
<protein>
    <submittedName>
        <fullName evidence="2">Uncharacterized protein</fullName>
    </submittedName>
</protein>
<dbReference type="KEGG" id="vg:64767070"/>
<reference evidence="2 3" key="1">
    <citation type="submission" date="2019-05" db="EMBL/GenBank/DDBJ databases">
        <authorList>
            <person name="Pope W.H."/>
            <person name="Garlena R.A."/>
            <person name="Russell D.A."/>
            <person name="Jacobs-Sera D."/>
            <person name="Hatfull G.F."/>
        </authorList>
    </citation>
    <scope>NUCLEOTIDE SEQUENCE [LARGE SCALE GENOMIC DNA]</scope>
</reference>
<sequence>MTIPNNTPGERRGPQSVQWAGRAGEHISAPTSVSSLPEVNNSCPECGGGIPDGSAWRLDPDAKIPTRLHTGCLDKLKARRRQGAPEVISSALFETPPAEPILNGTPLSELQAQVVRPYLVGARNQVNKAAAAANNDTAILHLSAAISSILTHLENM</sequence>
<feature type="region of interest" description="Disordered" evidence="1">
    <location>
        <begin position="1"/>
        <end position="20"/>
    </location>
</feature>
<proteinExistence type="predicted"/>